<gene>
    <name evidence="12" type="primary">LOC108039781</name>
    <name evidence="10" type="synonym">108039781</name>
</gene>
<evidence type="ECO:0000313" key="12">
    <source>
        <dbReference type="RefSeq" id="XP_016972355.1"/>
    </source>
</evidence>
<evidence type="ECO:0000313" key="11">
    <source>
        <dbReference type="Proteomes" id="UP001652680"/>
    </source>
</evidence>
<keyword evidence="11" id="KW-1185">Reference proteome</keyword>
<dbReference type="GO" id="GO:0005886">
    <property type="term" value="C:plasma membrane"/>
    <property type="evidence" value="ECO:0007669"/>
    <property type="project" value="UniProtKB-SubCell"/>
</dbReference>
<feature type="transmembrane region" description="Helical" evidence="8">
    <location>
        <begin position="307"/>
        <end position="326"/>
    </location>
</feature>
<feature type="chain" id="PRO_5027744251" evidence="9">
    <location>
        <begin position="19"/>
        <end position="598"/>
    </location>
</feature>
<reference evidence="12" key="2">
    <citation type="submission" date="2025-04" db="UniProtKB">
        <authorList>
            <consortium name="RefSeq"/>
        </authorList>
    </citation>
    <scope>IDENTIFICATION</scope>
</reference>
<keyword evidence="2" id="KW-1003">Cell membrane</keyword>
<name>A0A6P4E2Y5_DRORH</name>
<dbReference type="InterPro" id="IPR052192">
    <property type="entry name" value="Insect_Ionotropic_Sensory_Rcpt"/>
</dbReference>
<feature type="transmembrane region" description="Helical" evidence="8">
    <location>
        <begin position="563"/>
        <end position="583"/>
    </location>
</feature>
<accession>A0A6P4E2Y5</accession>
<evidence type="ECO:0000256" key="9">
    <source>
        <dbReference type="SAM" id="SignalP"/>
    </source>
</evidence>
<keyword evidence="6" id="KW-0675">Receptor</keyword>
<keyword evidence="7" id="KW-0325">Glycoprotein</keyword>
<evidence type="ECO:0000256" key="2">
    <source>
        <dbReference type="ARBA" id="ARBA00022475"/>
    </source>
</evidence>
<evidence type="ECO:0000256" key="3">
    <source>
        <dbReference type="ARBA" id="ARBA00022692"/>
    </source>
</evidence>
<comment type="subcellular location">
    <subcellularLocation>
        <location evidence="1">Cell membrane</location>
        <topology evidence="1">Multi-pass membrane protein</topology>
    </subcellularLocation>
</comment>
<dbReference type="GeneID" id="108039781"/>
<proteinExistence type="predicted"/>
<organism evidence="12">
    <name type="scientific">Drosophila rhopaloa</name>
    <name type="common">Fruit fly</name>
    <dbReference type="NCBI Taxonomy" id="1041015"/>
    <lineage>
        <taxon>Eukaryota</taxon>
        <taxon>Metazoa</taxon>
        <taxon>Ecdysozoa</taxon>
        <taxon>Arthropoda</taxon>
        <taxon>Hexapoda</taxon>
        <taxon>Insecta</taxon>
        <taxon>Pterygota</taxon>
        <taxon>Neoptera</taxon>
        <taxon>Endopterygota</taxon>
        <taxon>Diptera</taxon>
        <taxon>Brachycera</taxon>
        <taxon>Muscomorpha</taxon>
        <taxon>Ephydroidea</taxon>
        <taxon>Drosophilidae</taxon>
        <taxon>Drosophila</taxon>
        <taxon>Sophophora</taxon>
    </lineage>
</organism>
<dbReference type="OrthoDB" id="7852744at2759"/>
<keyword evidence="9" id="KW-0732">Signal</keyword>
<feature type="signal peptide" evidence="9">
    <location>
        <begin position="1"/>
        <end position="18"/>
    </location>
</feature>
<dbReference type="PANTHER" id="PTHR42643:SF41">
    <property type="entry name" value="IONOTROPIC RECEPTOR 20A-RELATED"/>
    <property type="match status" value="1"/>
</dbReference>
<dbReference type="AlphaFoldDB" id="A0A6P4E2Y5"/>
<evidence type="ECO:0000313" key="10">
    <source>
        <dbReference type="EnsemblMetazoa" id="XP_016972355.1"/>
    </source>
</evidence>
<evidence type="ECO:0000256" key="5">
    <source>
        <dbReference type="ARBA" id="ARBA00023136"/>
    </source>
</evidence>
<dbReference type="Proteomes" id="UP001652680">
    <property type="component" value="Unassembled WGS sequence"/>
</dbReference>
<evidence type="ECO:0000256" key="7">
    <source>
        <dbReference type="ARBA" id="ARBA00023180"/>
    </source>
</evidence>
<reference evidence="11" key="1">
    <citation type="journal article" date="2021" name="Elife">
        <title>Highly contiguous assemblies of 101 drosophilid genomes.</title>
        <authorList>
            <person name="Kim B.Y."/>
            <person name="Wang J.R."/>
            <person name="Miller D.E."/>
            <person name="Barmina O."/>
            <person name="Delaney E."/>
            <person name="Thompson A."/>
            <person name="Comeault A.A."/>
            <person name="Peede D."/>
            <person name="D'Agostino E.R."/>
            <person name="Pelaez J."/>
            <person name="Aguilar J.M."/>
            <person name="Haji D."/>
            <person name="Matsunaga T."/>
            <person name="Armstrong E.E."/>
            <person name="Zych M."/>
            <person name="Ogawa Y."/>
            <person name="Stamenkovic-Radak M."/>
            <person name="Jelic M."/>
            <person name="Veselinovic M.S."/>
            <person name="Tanaskovic M."/>
            <person name="Eric P."/>
            <person name="Gao J.J."/>
            <person name="Katoh T.K."/>
            <person name="Toda M.J."/>
            <person name="Watabe H."/>
            <person name="Watada M."/>
            <person name="Davis J.S."/>
            <person name="Moyle L.C."/>
            <person name="Manoli G."/>
            <person name="Bertolini E."/>
            <person name="Kostal V."/>
            <person name="Hawley R.S."/>
            <person name="Takahashi A."/>
            <person name="Jones C.D."/>
            <person name="Price D.K."/>
            <person name="Whiteman N."/>
            <person name="Kopp A."/>
            <person name="Matute D.R."/>
            <person name="Petrov D.A."/>
        </authorList>
    </citation>
    <scope>NUCLEOTIDE SEQUENCE [LARGE SCALE GENOMIC DNA]</scope>
</reference>
<dbReference type="CTD" id="36715"/>
<evidence type="ECO:0000256" key="6">
    <source>
        <dbReference type="ARBA" id="ARBA00023170"/>
    </source>
</evidence>
<keyword evidence="3 8" id="KW-0812">Transmembrane</keyword>
<evidence type="ECO:0000256" key="1">
    <source>
        <dbReference type="ARBA" id="ARBA00004651"/>
    </source>
</evidence>
<keyword evidence="5 8" id="KW-0472">Membrane</keyword>
<dbReference type="EnsemblMetazoa" id="XM_017116866.1">
    <property type="protein sequence ID" value="XP_016972355.1"/>
    <property type="gene ID" value="LOC108039781"/>
</dbReference>
<protein>
    <submittedName>
        <fullName evidence="12">Uncharacterized protein LOC108039781</fullName>
    </submittedName>
</protein>
<keyword evidence="4 8" id="KW-1133">Transmembrane helix</keyword>
<evidence type="ECO:0000256" key="8">
    <source>
        <dbReference type="SAM" id="Phobius"/>
    </source>
</evidence>
<reference evidence="10" key="3">
    <citation type="submission" date="2025-05" db="UniProtKB">
        <authorList>
            <consortium name="EnsemblMetazoa"/>
        </authorList>
    </citation>
    <scope>IDENTIFICATION</scope>
</reference>
<dbReference type="RefSeq" id="XP_016972355.1">
    <property type="nucleotide sequence ID" value="XM_017116866.1"/>
</dbReference>
<dbReference type="PANTHER" id="PTHR42643">
    <property type="entry name" value="IONOTROPIC RECEPTOR 20A-RELATED"/>
    <property type="match status" value="1"/>
</dbReference>
<feature type="transmembrane region" description="Helical" evidence="8">
    <location>
        <begin position="367"/>
        <end position="386"/>
    </location>
</feature>
<evidence type="ECO:0000256" key="4">
    <source>
        <dbReference type="ARBA" id="ARBA00022989"/>
    </source>
</evidence>
<sequence>MALEWLVIFLSCFAQLSAAFFNNTHPRDLELENRLLRVLLRFNLEEEFNTLLVYGEECVFHSLLRHLRVPTVIAASGSTNYNWSFSTSTLILTCESNAENEENSYTLLKLQRTRRLIYLQNTIPPESICRKYSLKEQHNIAMVKSNFVQSDIIYSCRFFQTPNFEEILFFEDQPVYIENFKNMHGSAIKTVPDLLVPRTMVYKDKKTGETKMRGYLANMMNTYVQKLNASLQFINITELGVKKASVIDIMNWARQDLLDIGTALSSSMQFKGTDEVWYPYLLTGYCLMVPVPAKLPYNQVYSMIVDPVVLSIIFVMLCVFSILIIYTQNLSWRNLTLANVLLNDKSLRGLLGQSFPFPPNPSKHLKLIIFVLCFASVMITTMYEAYLQSYFTRPPSEPYIHAFRDIGNFSQKMAISRMEVNVLTTLNNSHFREISEDHLLIYEDWSEYLVLRDSFNTSFIFPVSVDRWSAYEEQQKFFAEPAFYLATDLCFNQLMLFSPPMRRFLPHRHLFEEHMMRQQEFGMVALWKSRSFSVMVELGLASMKDLSHMKTIEESLLLDDVSWILKLYLGAMALSICCFLLEISRCGERWSRFWRRRR</sequence>